<dbReference type="Gene3D" id="3.20.20.370">
    <property type="entry name" value="Glycoside hydrolase/deacetylase"/>
    <property type="match status" value="1"/>
</dbReference>
<evidence type="ECO:0000256" key="10">
    <source>
        <dbReference type="ARBA" id="ARBA00023288"/>
    </source>
</evidence>
<keyword evidence="10" id="KW-0449">Lipoprotein</keyword>
<evidence type="ECO:0000313" key="15">
    <source>
        <dbReference type="Proteomes" id="UP000027073"/>
    </source>
</evidence>
<evidence type="ECO:0000256" key="12">
    <source>
        <dbReference type="SAM" id="MobiDB-lite"/>
    </source>
</evidence>
<evidence type="ECO:0000256" key="2">
    <source>
        <dbReference type="ARBA" id="ARBA00004609"/>
    </source>
</evidence>
<protein>
    <submittedName>
        <fullName evidence="14">Carbohydrate esterase family 4 protein</fullName>
    </submittedName>
</protein>
<keyword evidence="4" id="KW-0336">GPI-anchor</keyword>
<gene>
    <name evidence="14" type="ORF">PLEOSDRAFT_1113735</name>
</gene>
<evidence type="ECO:0000256" key="9">
    <source>
        <dbReference type="ARBA" id="ARBA00023277"/>
    </source>
</evidence>
<accession>A0A067N8C4</accession>
<comment type="cofactor">
    <cofactor evidence="1">
        <name>Co(2+)</name>
        <dbReference type="ChEBI" id="CHEBI:48828"/>
    </cofactor>
</comment>
<feature type="region of interest" description="Disordered" evidence="12">
    <location>
        <begin position="83"/>
        <end position="109"/>
    </location>
</feature>
<comment type="subcellular location">
    <subcellularLocation>
        <location evidence="2">Cell membrane</location>
        <topology evidence="2">Lipid-anchor</topology>
        <topology evidence="2">GPI-anchor</topology>
    </subcellularLocation>
</comment>
<dbReference type="GO" id="GO:0005975">
    <property type="term" value="P:carbohydrate metabolic process"/>
    <property type="evidence" value="ECO:0007669"/>
    <property type="project" value="InterPro"/>
</dbReference>
<dbReference type="GO" id="GO:0046872">
    <property type="term" value="F:metal ion binding"/>
    <property type="evidence" value="ECO:0007669"/>
    <property type="project" value="UniProtKB-KW"/>
</dbReference>
<dbReference type="CDD" id="cd10951">
    <property type="entry name" value="CE4_ClCDA_like"/>
    <property type="match status" value="1"/>
</dbReference>
<dbReference type="PANTHER" id="PTHR46471:SF2">
    <property type="entry name" value="CHITIN DEACETYLASE-RELATED"/>
    <property type="match status" value="1"/>
</dbReference>
<keyword evidence="5" id="KW-0479">Metal-binding</keyword>
<name>A0A067N8C4_PLEO1</name>
<evidence type="ECO:0000256" key="1">
    <source>
        <dbReference type="ARBA" id="ARBA00001941"/>
    </source>
</evidence>
<proteinExistence type="predicted"/>
<dbReference type="Proteomes" id="UP000027073">
    <property type="component" value="Unassembled WGS sequence"/>
</dbReference>
<dbReference type="GO" id="GO:0005886">
    <property type="term" value="C:plasma membrane"/>
    <property type="evidence" value="ECO:0007669"/>
    <property type="project" value="UniProtKB-SubCell"/>
</dbReference>
<dbReference type="Pfam" id="PF01522">
    <property type="entry name" value="Polysacc_deac_1"/>
    <property type="match status" value="1"/>
</dbReference>
<evidence type="ECO:0000259" key="13">
    <source>
        <dbReference type="PROSITE" id="PS51677"/>
    </source>
</evidence>
<keyword evidence="9" id="KW-0119">Carbohydrate metabolism</keyword>
<dbReference type="SUPFAM" id="SSF88713">
    <property type="entry name" value="Glycoside hydrolase/deacetylase"/>
    <property type="match status" value="1"/>
</dbReference>
<evidence type="ECO:0000256" key="8">
    <source>
        <dbReference type="ARBA" id="ARBA00023136"/>
    </source>
</evidence>
<keyword evidence="7" id="KW-0378">Hydrolase</keyword>
<keyword evidence="4" id="KW-0325">Glycoprotein</keyword>
<dbReference type="GO" id="GO:0098552">
    <property type="term" value="C:side of membrane"/>
    <property type="evidence" value="ECO:0007669"/>
    <property type="project" value="UniProtKB-KW"/>
</dbReference>
<evidence type="ECO:0000256" key="11">
    <source>
        <dbReference type="ARBA" id="ARBA00023316"/>
    </source>
</evidence>
<feature type="compositionally biased region" description="Polar residues" evidence="12">
    <location>
        <begin position="88"/>
        <end position="97"/>
    </location>
</feature>
<dbReference type="PANTHER" id="PTHR46471">
    <property type="entry name" value="CHITIN DEACETYLASE"/>
    <property type="match status" value="1"/>
</dbReference>
<dbReference type="EMBL" id="KL198011">
    <property type="protein sequence ID" value="KDQ24273.1"/>
    <property type="molecule type" value="Genomic_DNA"/>
</dbReference>
<dbReference type="InterPro" id="IPR011330">
    <property type="entry name" value="Glyco_hydro/deAcase_b/a-brl"/>
</dbReference>
<keyword evidence="3" id="KW-1003">Cell membrane</keyword>
<evidence type="ECO:0000256" key="4">
    <source>
        <dbReference type="ARBA" id="ARBA00022622"/>
    </source>
</evidence>
<dbReference type="VEuPathDB" id="FungiDB:PLEOSDRAFT_1113735"/>
<dbReference type="InterPro" id="IPR002509">
    <property type="entry name" value="NODB_dom"/>
</dbReference>
<organism evidence="14 15">
    <name type="scientific">Pleurotus ostreatus (strain PC15)</name>
    <name type="common">Oyster mushroom</name>
    <dbReference type="NCBI Taxonomy" id="1137138"/>
    <lineage>
        <taxon>Eukaryota</taxon>
        <taxon>Fungi</taxon>
        <taxon>Dikarya</taxon>
        <taxon>Basidiomycota</taxon>
        <taxon>Agaricomycotina</taxon>
        <taxon>Agaricomycetes</taxon>
        <taxon>Agaricomycetidae</taxon>
        <taxon>Agaricales</taxon>
        <taxon>Pleurotineae</taxon>
        <taxon>Pleurotaceae</taxon>
        <taxon>Pleurotus</taxon>
    </lineage>
</organism>
<sequence>MDTSPLETIYPSCPVCKDLNRVFADCISINIHTNSLVIRCSVCGTTYQVPGPPLPAGNAIGDTNYPGVSDNIVQQAQEAFTPLDGESNVGQTDNSDAQRPPGDNLLSGPDLDGYMPLQQYISDYIYEDTLKCWLNDLAQICNTLPPTPYSTVRAVGSVAMSVASESRRANKAKFFCPYKDCLGSLIGFTAKHNYEGHMRAHRDERPHKCDNNSECQSIPPRHDLILLPPSPAQFSKMFASLLVTVALALAGCVSAAPQKRALAQVYSKCTVPNTVALTFDDGPHVSLHAISDALSAAGGKGTFFFNGNNFGCIYDDANIERVKYAYNKGHQVASHTWGHKDLSTLSWDQIHDEMWRVEQALQRICGVQPAFMRPPFGNYNNLVREASAVRGQKIAIWDFDSGDSLGVSAQESKNRYDTVVRQHPSTILALNHETVPTTPTQVLPHAIQKLKGAGYKLVTLAECLNQQPYQWVGAPQTKDVSNSSFSLLHAPYSVETGELEVLKASSC</sequence>
<dbReference type="GO" id="GO:0071555">
    <property type="term" value="P:cell wall organization"/>
    <property type="evidence" value="ECO:0007669"/>
    <property type="project" value="UniProtKB-KW"/>
</dbReference>
<evidence type="ECO:0000256" key="6">
    <source>
        <dbReference type="ARBA" id="ARBA00022729"/>
    </source>
</evidence>
<evidence type="ECO:0000313" key="14">
    <source>
        <dbReference type="EMBL" id="KDQ24273.1"/>
    </source>
</evidence>
<dbReference type="STRING" id="1137138.A0A067N8C4"/>
<dbReference type="InParanoid" id="A0A067N8C4"/>
<keyword evidence="11" id="KW-0961">Cell wall biogenesis/degradation</keyword>
<dbReference type="AlphaFoldDB" id="A0A067N8C4"/>
<dbReference type="GO" id="GO:0016810">
    <property type="term" value="F:hydrolase activity, acting on carbon-nitrogen (but not peptide) bonds"/>
    <property type="evidence" value="ECO:0007669"/>
    <property type="project" value="InterPro"/>
</dbReference>
<evidence type="ECO:0000256" key="3">
    <source>
        <dbReference type="ARBA" id="ARBA00022475"/>
    </source>
</evidence>
<evidence type="ECO:0000256" key="5">
    <source>
        <dbReference type="ARBA" id="ARBA00022723"/>
    </source>
</evidence>
<keyword evidence="6" id="KW-0732">Signal</keyword>
<reference evidence="15" key="1">
    <citation type="journal article" date="2014" name="Proc. Natl. Acad. Sci. U.S.A.">
        <title>Extensive sampling of basidiomycete genomes demonstrates inadequacy of the white-rot/brown-rot paradigm for wood decay fungi.</title>
        <authorList>
            <person name="Riley R."/>
            <person name="Salamov A.A."/>
            <person name="Brown D.W."/>
            <person name="Nagy L.G."/>
            <person name="Floudas D."/>
            <person name="Held B.W."/>
            <person name="Levasseur A."/>
            <person name="Lombard V."/>
            <person name="Morin E."/>
            <person name="Otillar R."/>
            <person name="Lindquist E.A."/>
            <person name="Sun H."/>
            <person name="LaButti K.M."/>
            <person name="Schmutz J."/>
            <person name="Jabbour D."/>
            <person name="Luo H."/>
            <person name="Baker S.E."/>
            <person name="Pisabarro A.G."/>
            <person name="Walton J.D."/>
            <person name="Blanchette R.A."/>
            <person name="Henrissat B."/>
            <person name="Martin F."/>
            <person name="Cullen D."/>
            <person name="Hibbett D.S."/>
            <person name="Grigoriev I.V."/>
        </authorList>
    </citation>
    <scope>NUCLEOTIDE SEQUENCE [LARGE SCALE GENOMIC DNA]</scope>
    <source>
        <strain evidence="15">PC15</strain>
    </source>
</reference>
<dbReference type="HOGENOM" id="CLU_537614_0_0_1"/>
<feature type="domain" description="NodB homology" evidence="13">
    <location>
        <begin position="273"/>
        <end position="458"/>
    </location>
</feature>
<keyword evidence="8" id="KW-0472">Membrane</keyword>
<evidence type="ECO:0000256" key="7">
    <source>
        <dbReference type="ARBA" id="ARBA00022801"/>
    </source>
</evidence>
<dbReference type="OrthoDB" id="2125469at2759"/>
<dbReference type="PROSITE" id="PS51677">
    <property type="entry name" value="NODB"/>
    <property type="match status" value="1"/>
</dbReference>